<organism evidence="8 9">
    <name type="scientific">Dehalobacterium formicoaceticum</name>
    <dbReference type="NCBI Taxonomy" id="51515"/>
    <lineage>
        <taxon>Bacteria</taxon>
        <taxon>Bacillati</taxon>
        <taxon>Bacillota</taxon>
        <taxon>Clostridia</taxon>
        <taxon>Eubacteriales</taxon>
        <taxon>Peptococcaceae</taxon>
        <taxon>Dehalobacterium</taxon>
    </lineage>
</organism>
<proteinExistence type="predicted"/>
<keyword evidence="2" id="KW-1003">Cell membrane</keyword>
<feature type="domain" description="Cytochrome b561 bacterial/Ni-hydrogenase" evidence="7">
    <location>
        <begin position="15"/>
        <end position="195"/>
    </location>
</feature>
<dbReference type="PANTHER" id="PTHR30485:SF0">
    <property type="entry name" value="NI_FE-HYDROGENASE 1 B-TYPE CYTOCHROME SUBUNIT-RELATED"/>
    <property type="match status" value="1"/>
</dbReference>
<evidence type="ECO:0000256" key="3">
    <source>
        <dbReference type="ARBA" id="ARBA00022692"/>
    </source>
</evidence>
<dbReference type="SUPFAM" id="SSF81342">
    <property type="entry name" value="Transmembrane di-heme cytochromes"/>
    <property type="match status" value="1"/>
</dbReference>
<evidence type="ECO:0000256" key="1">
    <source>
        <dbReference type="ARBA" id="ARBA00004651"/>
    </source>
</evidence>
<dbReference type="Proteomes" id="UP001524944">
    <property type="component" value="Unassembled WGS sequence"/>
</dbReference>
<reference evidence="8 9" key="1">
    <citation type="submission" date="2022-08" db="EMBL/GenBank/DDBJ databases">
        <title>Proteogenomics of the novel Dehalobacterium formicoaceticum strain EZ94 highlights a key role of methyltransferases during anaerobic dichloromethane degradation.</title>
        <authorList>
            <person name="Wasmund K."/>
        </authorList>
    </citation>
    <scope>NUCLEOTIDE SEQUENCE [LARGE SCALE GENOMIC DNA]</scope>
    <source>
        <strain evidence="8 9">EZ94</strain>
    </source>
</reference>
<keyword evidence="9" id="KW-1185">Reference proteome</keyword>
<comment type="caution">
    <text evidence="8">The sequence shown here is derived from an EMBL/GenBank/DDBJ whole genome shotgun (WGS) entry which is preliminary data.</text>
</comment>
<feature type="transmembrane region" description="Helical" evidence="6">
    <location>
        <begin position="65"/>
        <end position="89"/>
    </location>
</feature>
<evidence type="ECO:0000256" key="4">
    <source>
        <dbReference type="ARBA" id="ARBA00022989"/>
    </source>
</evidence>
<keyword evidence="4 6" id="KW-1133">Transmembrane helix</keyword>
<dbReference type="InterPro" id="IPR011577">
    <property type="entry name" value="Cyt_b561_bac/Ni-Hgenase"/>
</dbReference>
<dbReference type="Gene3D" id="1.20.950.20">
    <property type="entry name" value="Transmembrane di-heme cytochromes, Chain C"/>
    <property type="match status" value="1"/>
</dbReference>
<dbReference type="RefSeq" id="WP_089608717.1">
    <property type="nucleotide sequence ID" value="NZ_CP022121.1"/>
</dbReference>
<keyword evidence="3 6" id="KW-0812">Transmembrane</keyword>
<feature type="transmembrane region" description="Helical" evidence="6">
    <location>
        <begin position="25"/>
        <end position="45"/>
    </location>
</feature>
<evidence type="ECO:0000313" key="8">
    <source>
        <dbReference type="EMBL" id="MCR6545031.1"/>
    </source>
</evidence>
<name>A0ABT1Y2D8_9FIRM</name>
<sequence length="236" mass="27775">MDNPVEHKSERLYDRWDIHQRIQHWFMVLSFTLLTVTGLMMHFAYTGWVQKAAQIFGSFENLFLVHLTAAVLMMINAFYHLIYLIVLAFQGKLRGSMLPRIQDAKDIIANLRLFLGFAKEGPRFSKYSYKEKVDYLAEYWGTPVMIVTGLILWFPHVAANIFPRQVIDSAHVIHQGEALLAILVIFIWHIYSVHFTPSFFPMNQVWLTGRLSREVMEEEYPLELARLEEEEKDHER</sequence>
<protein>
    <submittedName>
        <fullName evidence="8">Cytochrome b/b6 domain-containing protein</fullName>
    </submittedName>
</protein>
<keyword evidence="5 6" id="KW-0472">Membrane</keyword>
<dbReference type="InterPro" id="IPR051542">
    <property type="entry name" value="Hydrogenase_cytochrome"/>
</dbReference>
<dbReference type="InterPro" id="IPR016174">
    <property type="entry name" value="Di-haem_cyt_TM"/>
</dbReference>
<gene>
    <name evidence="8" type="ORF">NVS47_05805</name>
</gene>
<dbReference type="PANTHER" id="PTHR30485">
    <property type="entry name" value="NI/FE-HYDROGENASE 1 B-TYPE CYTOCHROME SUBUNIT"/>
    <property type="match status" value="1"/>
</dbReference>
<dbReference type="Pfam" id="PF01292">
    <property type="entry name" value="Ni_hydr_CYTB"/>
    <property type="match status" value="1"/>
</dbReference>
<feature type="transmembrane region" description="Helical" evidence="6">
    <location>
        <begin position="178"/>
        <end position="200"/>
    </location>
</feature>
<accession>A0ABT1Y2D8</accession>
<evidence type="ECO:0000256" key="5">
    <source>
        <dbReference type="ARBA" id="ARBA00023136"/>
    </source>
</evidence>
<dbReference type="EMBL" id="JANPWE010000002">
    <property type="protein sequence ID" value="MCR6545031.1"/>
    <property type="molecule type" value="Genomic_DNA"/>
</dbReference>
<comment type="subcellular location">
    <subcellularLocation>
        <location evidence="1">Cell membrane</location>
        <topology evidence="1">Multi-pass membrane protein</topology>
    </subcellularLocation>
</comment>
<evidence type="ECO:0000256" key="6">
    <source>
        <dbReference type="SAM" id="Phobius"/>
    </source>
</evidence>
<feature type="transmembrane region" description="Helical" evidence="6">
    <location>
        <begin position="136"/>
        <end position="158"/>
    </location>
</feature>
<evidence type="ECO:0000313" key="9">
    <source>
        <dbReference type="Proteomes" id="UP001524944"/>
    </source>
</evidence>
<evidence type="ECO:0000259" key="7">
    <source>
        <dbReference type="Pfam" id="PF01292"/>
    </source>
</evidence>
<evidence type="ECO:0000256" key="2">
    <source>
        <dbReference type="ARBA" id="ARBA00022475"/>
    </source>
</evidence>